<evidence type="ECO:0000256" key="1">
    <source>
        <dbReference type="ARBA" id="ARBA00004123"/>
    </source>
</evidence>
<dbReference type="EMBL" id="JBJQOH010000002">
    <property type="protein sequence ID" value="KAL3698166.1"/>
    <property type="molecule type" value="Genomic_DNA"/>
</dbReference>
<dbReference type="Pfam" id="PF12706">
    <property type="entry name" value="Lactamase_B_2"/>
    <property type="match status" value="1"/>
</dbReference>
<evidence type="ECO:0000313" key="9">
    <source>
        <dbReference type="EMBL" id="KAL3698166.1"/>
    </source>
</evidence>
<dbReference type="InterPro" id="IPR011084">
    <property type="entry name" value="DRMBL"/>
</dbReference>
<dbReference type="PANTHER" id="PTHR23240:SF31">
    <property type="entry name" value="DNA REPAIR METALLO-BETA-LACTAMASE FAMILY PROTEIN"/>
    <property type="match status" value="1"/>
</dbReference>
<keyword evidence="5" id="KW-0539">Nucleus</keyword>
<dbReference type="InterPro" id="IPR036866">
    <property type="entry name" value="RibonucZ/Hydroxyglut_hydro"/>
</dbReference>
<dbReference type="Pfam" id="PF07522">
    <property type="entry name" value="DRMBL"/>
    <property type="match status" value="1"/>
</dbReference>
<dbReference type="Proteomes" id="UP001633002">
    <property type="component" value="Unassembled WGS sequence"/>
</dbReference>
<reference evidence="9 10" key="1">
    <citation type="submission" date="2024-09" db="EMBL/GenBank/DDBJ databases">
        <title>Chromosome-scale assembly of Riccia sorocarpa.</title>
        <authorList>
            <person name="Paukszto L."/>
        </authorList>
    </citation>
    <scope>NUCLEOTIDE SEQUENCE [LARGE SCALE GENOMIC DNA]</scope>
    <source>
        <strain evidence="9">LP-2024</strain>
        <tissue evidence="9">Aerial parts of the thallus</tissue>
    </source>
</reference>
<dbReference type="FunFam" id="3.60.15.10:FF:000039">
    <property type="entry name" value="DNA repair metallo-beta-lactamase family protein"/>
    <property type="match status" value="1"/>
</dbReference>
<dbReference type="InterPro" id="IPR001279">
    <property type="entry name" value="Metallo-B-lactamas"/>
</dbReference>
<evidence type="ECO:0000256" key="6">
    <source>
        <dbReference type="SAM" id="MobiDB-lite"/>
    </source>
</evidence>
<dbReference type="SUPFAM" id="SSF56281">
    <property type="entry name" value="Metallo-hydrolase/oxidoreductase"/>
    <property type="match status" value="1"/>
</dbReference>
<comment type="caution">
    <text evidence="9">The sequence shown here is derived from an EMBL/GenBank/DDBJ whole genome shotgun (WGS) entry which is preliminary data.</text>
</comment>
<proteinExistence type="inferred from homology"/>
<dbReference type="FunFam" id="3.40.50.12650:FF:000005">
    <property type="entry name" value="DNA repair metallo-beta-lactamase family protein"/>
    <property type="match status" value="1"/>
</dbReference>
<evidence type="ECO:0000256" key="2">
    <source>
        <dbReference type="ARBA" id="ARBA00010304"/>
    </source>
</evidence>
<accession>A0ABD3I416</accession>
<evidence type="ECO:0000313" key="10">
    <source>
        <dbReference type="Proteomes" id="UP001633002"/>
    </source>
</evidence>
<evidence type="ECO:0000256" key="4">
    <source>
        <dbReference type="ARBA" id="ARBA00023204"/>
    </source>
</evidence>
<feature type="compositionally biased region" description="Basic and acidic residues" evidence="6">
    <location>
        <begin position="459"/>
        <end position="475"/>
    </location>
</feature>
<dbReference type="Gene3D" id="3.40.50.12650">
    <property type="match status" value="1"/>
</dbReference>
<evidence type="ECO:0000259" key="8">
    <source>
        <dbReference type="Pfam" id="PF12706"/>
    </source>
</evidence>
<name>A0ABD3I416_9MARC</name>
<feature type="compositionally biased region" description="Polar residues" evidence="6">
    <location>
        <begin position="476"/>
        <end position="485"/>
    </location>
</feature>
<dbReference type="AlphaFoldDB" id="A0ABD3I416"/>
<evidence type="ECO:0008006" key="11">
    <source>
        <dbReference type="Google" id="ProtNLM"/>
    </source>
</evidence>
<comment type="similarity">
    <text evidence="2">Belongs to the DNA repair metallo-beta-lactamase (DRMBL) family.</text>
</comment>
<evidence type="ECO:0000259" key="7">
    <source>
        <dbReference type="Pfam" id="PF07522"/>
    </source>
</evidence>
<keyword evidence="4" id="KW-0234">DNA repair</keyword>
<keyword evidence="10" id="KW-1185">Reference proteome</keyword>
<comment type="subcellular location">
    <subcellularLocation>
        <location evidence="1">Nucleus</location>
    </subcellularLocation>
</comment>
<evidence type="ECO:0000256" key="5">
    <source>
        <dbReference type="ARBA" id="ARBA00023242"/>
    </source>
</evidence>
<sequence>MPVELKGKYPFCVDTWSLLSRKKNHHFLSHAHTDHTSGIESFANRRIYCSDITRLLLLRRFPKLESAEFVILEIGETKLILDDEESFTVTSFDANHCAGALMFLFEGNFGNVLHTGDCRLTDDCLKNILGKYKAQQCVLDCVYLDCTLGRERLRIPSKQEAFQHVQQCILNHPKAPVVYLAIDMLGNEELLGDIARYFRSKIYIDRKLLPEYYADLKLLIPEVLTQDPDSTRFHICEGFPKLYERAKVKFMEAHRQKQEDPLFIRPSAQWYTYGERLEGAGCGFLLGVTLKRPTDHLRRTLPAPKAAEKDQYGVWHVCYSAHSSRSELERAMEVLWPKEVISTTPHCHAKEVMGGRAGLYHIDIELPKTGSSNLTKCPNGSSKDVESVKTLVEITNRSSPAGPSPRKKLNISKERIRAGESLEKVIPLFGSARYTIPTSPPLSFSSTDSQDSEATELYFSDHGDDGGDSAHKSASNEKYPSSAQEGTEEVEKKATCFESEATMKCEDASTLVYSSDESLGFQTQVCSETFIERDTEVLGVGRSQDGSVMDIRAELQTEASSRTKRNANGVALEESTRKLYRSFHVPIPLPLPSLLDLYNFNV</sequence>
<feature type="domain" description="Metallo-beta-lactamase" evidence="8">
    <location>
        <begin position="27"/>
        <end position="151"/>
    </location>
</feature>
<gene>
    <name evidence="9" type="ORF">R1sor_012242</name>
</gene>
<organism evidence="9 10">
    <name type="scientific">Riccia sorocarpa</name>
    <dbReference type="NCBI Taxonomy" id="122646"/>
    <lineage>
        <taxon>Eukaryota</taxon>
        <taxon>Viridiplantae</taxon>
        <taxon>Streptophyta</taxon>
        <taxon>Embryophyta</taxon>
        <taxon>Marchantiophyta</taxon>
        <taxon>Marchantiopsida</taxon>
        <taxon>Marchantiidae</taxon>
        <taxon>Marchantiales</taxon>
        <taxon>Ricciaceae</taxon>
        <taxon>Riccia</taxon>
    </lineage>
</organism>
<dbReference type="PANTHER" id="PTHR23240">
    <property type="entry name" value="DNA CROSS-LINK REPAIR PROTEIN PSO2/SNM1-RELATED"/>
    <property type="match status" value="1"/>
</dbReference>
<feature type="region of interest" description="Disordered" evidence="6">
    <location>
        <begin position="439"/>
        <end position="490"/>
    </location>
</feature>
<evidence type="ECO:0000256" key="3">
    <source>
        <dbReference type="ARBA" id="ARBA00022763"/>
    </source>
</evidence>
<keyword evidence="3" id="KW-0227">DNA damage</keyword>
<dbReference type="Gene3D" id="3.60.15.10">
    <property type="entry name" value="Ribonuclease Z/Hydroxyacylglutathione hydrolase-like"/>
    <property type="match status" value="1"/>
</dbReference>
<protein>
    <recommendedName>
        <fullName evidence="11">Artemis</fullName>
    </recommendedName>
</protein>
<dbReference type="GO" id="GO:0005634">
    <property type="term" value="C:nucleus"/>
    <property type="evidence" value="ECO:0007669"/>
    <property type="project" value="UniProtKB-SubCell"/>
</dbReference>
<feature type="domain" description="DNA repair metallo-beta-lactamase" evidence="7">
    <location>
        <begin position="220"/>
        <end position="347"/>
    </location>
</feature>
<dbReference type="GO" id="GO:0006281">
    <property type="term" value="P:DNA repair"/>
    <property type="evidence" value="ECO:0007669"/>
    <property type="project" value="UniProtKB-KW"/>
</dbReference>